<evidence type="ECO:0000313" key="2">
    <source>
        <dbReference type="EMBL" id="KAK2633819.1"/>
    </source>
</evidence>
<keyword evidence="1" id="KW-0732">Signal</keyword>
<accession>A0AAD9TCW1</accession>
<feature type="signal peptide" evidence="1">
    <location>
        <begin position="1"/>
        <end position="19"/>
    </location>
</feature>
<reference evidence="2" key="1">
    <citation type="journal article" date="2023" name="Plant J.">
        <title>Genome sequences and population genomics provide insights into the demographic history, inbreeding, and mutation load of two 'living fossil' tree species of Dipteronia.</title>
        <authorList>
            <person name="Feng Y."/>
            <person name="Comes H.P."/>
            <person name="Chen J."/>
            <person name="Zhu S."/>
            <person name="Lu R."/>
            <person name="Zhang X."/>
            <person name="Li P."/>
            <person name="Qiu J."/>
            <person name="Olsen K.M."/>
            <person name="Qiu Y."/>
        </authorList>
    </citation>
    <scope>NUCLEOTIDE SEQUENCE</scope>
    <source>
        <strain evidence="2">KIB01</strain>
    </source>
</reference>
<keyword evidence="3" id="KW-1185">Reference proteome</keyword>
<sequence length="185" mass="21371">MNLFQLFKCLLQEIYSLCAQFWWGSNGQSRKIHWCTWSRLCEAKEKGGLGFRDLEIFNKTLLANQCWRLINNGNSLAASVLKACYFPNKHFVDAEVKSTASFIWKSLIWGKEIIVVGFRWRVGDGSKIRIYKDRWILRPSTFKPISPQSSLLTEDAIVNQLLTLSGSWEVNLLNSTFREEDVTVV</sequence>
<comment type="caution">
    <text evidence="2">The sequence shown here is derived from an EMBL/GenBank/DDBJ whole genome shotgun (WGS) entry which is preliminary data.</text>
</comment>
<feature type="chain" id="PRO_5042292801" evidence="1">
    <location>
        <begin position="20"/>
        <end position="185"/>
    </location>
</feature>
<name>A0AAD9TCW1_9ROSI</name>
<dbReference type="AlphaFoldDB" id="A0AAD9TCW1"/>
<evidence type="ECO:0000313" key="3">
    <source>
        <dbReference type="Proteomes" id="UP001280121"/>
    </source>
</evidence>
<gene>
    <name evidence="2" type="ORF">Ddye_028611</name>
</gene>
<dbReference type="PANTHER" id="PTHR33116:SF86">
    <property type="entry name" value="REVERSE TRANSCRIPTASE DOMAIN-CONTAINING PROTEIN"/>
    <property type="match status" value="1"/>
</dbReference>
<dbReference type="Proteomes" id="UP001280121">
    <property type="component" value="Unassembled WGS sequence"/>
</dbReference>
<organism evidence="2 3">
    <name type="scientific">Dipteronia dyeriana</name>
    <dbReference type="NCBI Taxonomy" id="168575"/>
    <lineage>
        <taxon>Eukaryota</taxon>
        <taxon>Viridiplantae</taxon>
        <taxon>Streptophyta</taxon>
        <taxon>Embryophyta</taxon>
        <taxon>Tracheophyta</taxon>
        <taxon>Spermatophyta</taxon>
        <taxon>Magnoliopsida</taxon>
        <taxon>eudicotyledons</taxon>
        <taxon>Gunneridae</taxon>
        <taxon>Pentapetalae</taxon>
        <taxon>rosids</taxon>
        <taxon>malvids</taxon>
        <taxon>Sapindales</taxon>
        <taxon>Sapindaceae</taxon>
        <taxon>Hippocastanoideae</taxon>
        <taxon>Acereae</taxon>
        <taxon>Dipteronia</taxon>
    </lineage>
</organism>
<protein>
    <submittedName>
        <fullName evidence="2">Uncharacterized protein</fullName>
    </submittedName>
</protein>
<dbReference type="PANTHER" id="PTHR33116">
    <property type="entry name" value="REVERSE TRANSCRIPTASE ZINC-BINDING DOMAIN-CONTAINING PROTEIN-RELATED-RELATED"/>
    <property type="match status" value="1"/>
</dbReference>
<evidence type="ECO:0000256" key="1">
    <source>
        <dbReference type="SAM" id="SignalP"/>
    </source>
</evidence>
<dbReference type="EMBL" id="JANJYI010000009">
    <property type="protein sequence ID" value="KAK2633819.1"/>
    <property type="molecule type" value="Genomic_DNA"/>
</dbReference>
<proteinExistence type="predicted"/>